<feature type="transmembrane region" description="Helical" evidence="6">
    <location>
        <begin position="717"/>
        <end position="735"/>
    </location>
</feature>
<keyword evidence="4 6" id="KW-1133">Transmembrane helix</keyword>
<evidence type="ECO:0000256" key="5">
    <source>
        <dbReference type="ARBA" id="ARBA00023136"/>
    </source>
</evidence>
<evidence type="ECO:0000313" key="8">
    <source>
        <dbReference type="Proteomes" id="UP000602653"/>
    </source>
</evidence>
<organism evidence="7 8">
    <name type="scientific">Arcanobacterium phocisimile</name>
    <dbReference type="NCBI Taxonomy" id="1302235"/>
    <lineage>
        <taxon>Bacteria</taxon>
        <taxon>Bacillati</taxon>
        <taxon>Actinomycetota</taxon>
        <taxon>Actinomycetes</taxon>
        <taxon>Actinomycetales</taxon>
        <taxon>Actinomycetaceae</taxon>
        <taxon>Arcanobacterium</taxon>
    </lineage>
</organism>
<dbReference type="RefSeq" id="WP_204424663.1">
    <property type="nucleotide sequence ID" value="NZ_CP070228.1"/>
</dbReference>
<feature type="transmembrane region" description="Helical" evidence="6">
    <location>
        <begin position="77"/>
        <end position="98"/>
    </location>
</feature>
<feature type="transmembrane region" description="Helical" evidence="6">
    <location>
        <begin position="676"/>
        <end position="705"/>
    </location>
</feature>
<feature type="transmembrane region" description="Helical" evidence="6">
    <location>
        <begin position="35"/>
        <end position="57"/>
    </location>
</feature>
<feature type="transmembrane region" description="Helical" evidence="6">
    <location>
        <begin position="153"/>
        <end position="170"/>
    </location>
</feature>
<feature type="transmembrane region" description="Helical" evidence="6">
    <location>
        <begin position="607"/>
        <end position="630"/>
    </location>
</feature>
<keyword evidence="5 6" id="KW-0472">Membrane</keyword>
<sequence length="874" mass="94980">MNSQTHPLTDVKKAPARDVLVVDAPQRWIRQPADLVGAFVAFVSVAGVVFLALYARLTVLGVTSDVRAATSSFVEQILFIPINTVQGLVSFFLPITLILDMLIRRRWRALATAVAASASTVVLVQSSRFFIEYAMRQEWISTVSPLKMFTEPIPYLAVISALLIVAGTYRGSRLVRWGWILTIIVIVLAALQGMNTPPNAVATILLGIGVAFCTRFIIGTLPRRLTGTHLVDLIRRSGIDPVDVIRYDADVADSVSAWTVQARSPIGYIDMSALQRLATMWNKSDDERQVGDALEITEQISTISPASGVNAADLSAGIRSSFPAFRPESVSRMYVVRDIHGETFYVHVLDEDQLIVSVLADLWRQLRFKVAYRENSRTLHDAAQHHILMQLATEDAGISEQLFVGSAHADSSVCIVYRTSSSVLLDDVDGEIITDEQLDAFWQTVQTAHLRGLSHGDIHAGCVRYSDAGLQITQWQAGSIMTGETVRLVDLAQSLAMLSGVVGINRAVDSLSRAIPFERIMSLAPLLQKTLMPARTREDFPKAKDFQTVRQVLEERLPDMGSMEPIEVKRFSPKTIITVSIGVIAVYLLAASVNFEELAAAIKSANMMWMILSFSAGLLTYLGAAITLKAYTREHVPLGQSIIIQIAASLVTLVAPAGIGPAALNMRFLQKKNVATAAAVATVTVVQVAQFVTTILSLAVLTLITGELGSLSMPSESVMIGITVGVAALGSIFLIKPLRRWILRKIQPTVEQIWPRLVWLGTHPQRLLLGLLGSLIMTIAFIACFGFALGAFGYQLPLVTLAVTYLISNSVGSLVPSPGGIGPVEAALTGGLVLAGIPYSVALSTAVLYRLFTFWGRVPLGWIALRIATKKNYI</sequence>
<dbReference type="NCBIfam" id="TIGR00374">
    <property type="entry name" value="flippase-like domain"/>
    <property type="match status" value="1"/>
</dbReference>
<accession>A0ABX7IJM8</accession>
<dbReference type="PANTHER" id="PTHR39087:SF2">
    <property type="entry name" value="UPF0104 MEMBRANE PROTEIN MJ1595"/>
    <property type="match status" value="1"/>
</dbReference>
<evidence type="ECO:0000256" key="6">
    <source>
        <dbReference type="SAM" id="Phobius"/>
    </source>
</evidence>
<evidence type="ECO:0000256" key="4">
    <source>
        <dbReference type="ARBA" id="ARBA00022989"/>
    </source>
</evidence>
<dbReference type="EMBL" id="CP070228">
    <property type="protein sequence ID" value="QRV02300.1"/>
    <property type="molecule type" value="Genomic_DNA"/>
</dbReference>
<evidence type="ECO:0000256" key="1">
    <source>
        <dbReference type="ARBA" id="ARBA00004651"/>
    </source>
</evidence>
<evidence type="ECO:0000256" key="3">
    <source>
        <dbReference type="ARBA" id="ARBA00022692"/>
    </source>
</evidence>
<name>A0ABX7IJM8_9ACTO</name>
<dbReference type="Pfam" id="PF03706">
    <property type="entry name" value="LPG_synthase_TM"/>
    <property type="match status" value="1"/>
</dbReference>
<feature type="transmembrane region" description="Helical" evidence="6">
    <location>
        <begin position="177"/>
        <end position="194"/>
    </location>
</feature>
<protein>
    <submittedName>
        <fullName evidence="7">Flippase-like domain-containing protein</fullName>
    </submittedName>
</protein>
<reference evidence="7 8" key="1">
    <citation type="submission" date="2021-02" db="EMBL/GenBank/DDBJ databases">
        <title>Complete Genome Sequence of Arcanobacterium phocisimile strain DSM 26142T from a harbour seal.</title>
        <authorList>
            <person name="Borowiak M."/>
            <person name="Alssahen M."/>
            <person name="Malorny B."/>
            <person name="Laemmler C."/>
            <person name="Siebert U."/>
            <person name="Ploetz M."/>
            <person name="Abdulmawjood A."/>
        </authorList>
    </citation>
    <scope>NUCLEOTIDE SEQUENCE [LARGE SCALE GENOMIC DNA]</scope>
    <source>
        <strain evidence="7 8">DSM 26142</strain>
    </source>
</reference>
<feature type="transmembrane region" description="Helical" evidence="6">
    <location>
        <begin position="642"/>
        <end position="664"/>
    </location>
</feature>
<keyword evidence="8" id="KW-1185">Reference proteome</keyword>
<feature type="transmembrane region" description="Helical" evidence="6">
    <location>
        <begin position="576"/>
        <end position="595"/>
    </location>
</feature>
<dbReference type="PANTHER" id="PTHR39087">
    <property type="entry name" value="UPF0104 MEMBRANE PROTEIN MJ1595"/>
    <property type="match status" value="1"/>
</dbReference>
<keyword evidence="3 6" id="KW-0812">Transmembrane</keyword>
<dbReference type="InterPro" id="IPR022791">
    <property type="entry name" value="L-PG_synthase/AglD"/>
</dbReference>
<feature type="transmembrane region" description="Helical" evidence="6">
    <location>
        <begin position="110"/>
        <end position="131"/>
    </location>
</feature>
<evidence type="ECO:0000256" key="2">
    <source>
        <dbReference type="ARBA" id="ARBA00022475"/>
    </source>
</evidence>
<evidence type="ECO:0000313" key="7">
    <source>
        <dbReference type="EMBL" id="QRV02300.1"/>
    </source>
</evidence>
<keyword evidence="2" id="KW-1003">Cell membrane</keyword>
<gene>
    <name evidence="7" type="ORF">JTE88_00615</name>
</gene>
<feature type="transmembrane region" description="Helical" evidence="6">
    <location>
        <begin position="767"/>
        <end position="789"/>
    </location>
</feature>
<dbReference type="Proteomes" id="UP000602653">
    <property type="component" value="Chromosome"/>
</dbReference>
<comment type="subcellular location">
    <subcellularLocation>
        <location evidence="1">Cell membrane</location>
        <topology evidence="1">Multi-pass membrane protein</topology>
    </subcellularLocation>
</comment>
<feature type="transmembrane region" description="Helical" evidence="6">
    <location>
        <begin position="827"/>
        <end position="849"/>
    </location>
</feature>
<proteinExistence type="predicted"/>
<feature type="transmembrane region" description="Helical" evidence="6">
    <location>
        <begin position="200"/>
        <end position="218"/>
    </location>
</feature>